<sequence>MKSIISFVLLGSLSFIIKNTFAQTPTIIAGNSTTQTSSTGIGTPNSIAVDDNGNIYLSTGGKNVILKIGTDGTKSIFAGLGTSGYSGDGGTATSAQLNFPTDITIQNGILYIADLGNNKIRTVNLSTNIIQSVDTKGVSIGVVRAIALDANDNIYVTNGGQNTIKQITSAGIISTIAGNGTAGFSGDNADAKSANLNGPTDVVIHENQLYFTDMLNRRIRKIDLASNIISTVAGNGTTDTTDGGLGATNSIALDNDGNVYVGGGGKGTLKKIDTKGTITSMAGIPAISALTTSGNDLLLADPSNSSLYQIASVLTLPVTWENFTAFYQQNNIKLSWTTATEINNKGFTPQRSTDGKNWINLAFVPSHFSNGTGNGYSYSLDDQNYTMGTNYYRIQQTDLDGQSKYSSIISINVFQNKPIVKLYPNPVIDQIHLSNAKVGDSYRIISLSGQMVQSGIIGSENATITIINLHSGMYIFQILEGNQVSQNLKFVKK</sequence>
<proteinExistence type="predicted"/>
<dbReference type="PANTHER" id="PTHR46388:SF2">
    <property type="entry name" value="NHL REPEAT-CONTAINING PROTEIN 2"/>
    <property type="match status" value="1"/>
</dbReference>
<dbReference type="InterPro" id="IPR026444">
    <property type="entry name" value="Secre_tail"/>
</dbReference>
<dbReference type="Gene3D" id="2.120.10.30">
    <property type="entry name" value="TolB, C-terminal domain"/>
    <property type="match status" value="2"/>
</dbReference>
<dbReference type="RefSeq" id="WP_131330495.1">
    <property type="nucleotide sequence ID" value="NZ_CP044016.1"/>
</dbReference>
<protein>
    <submittedName>
        <fullName evidence="4">T9SS type A sorting domain-containing protein</fullName>
    </submittedName>
</protein>
<accession>A0A5P2G6I0</accession>
<feature type="chain" id="PRO_5024342658" evidence="1">
    <location>
        <begin position="23"/>
        <end position="493"/>
    </location>
</feature>
<evidence type="ECO:0000259" key="2">
    <source>
        <dbReference type="Pfam" id="PF18962"/>
    </source>
</evidence>
<feature type="signal peptide" evidence="1">
    <location>
        <begin position="1"/>
        <end position="22"/>
    </location>
</feature>
<dbReference type="KEGG" id="arac:E0W69_013065"/>
<dbReference type="InterPro" id="IPR056822">
    <property type="entry name" value="TEN_NHL"/>
</dbReference>
<evidence type="ECO:0000256" key="1">
    <source>
        <dbReference type="SAM" id="SignalP"/>
    </source>
</evidence>
<dbReference type="EMBL" id="CP044016">
    <property type="protein sequence ID" value="QES89552.1"/>
    <property type="molecule type" value="Genomic_DNA"/>
</dbReference>
<dbReference type="PANTHER" id="PTHR46388">
    <property type="entry name" value="NHL REPEAT-CONTAINING PROTEIN 2"/>
    <property type="match status" value="1"/>
</dbReference>
<reference evidence="4 5" key="1">
    <citation type="submission" date="2019-09" db="EMBL/GenBank/DDBJ databases">
        <title>Complete genome sequence of Arachidicoccus sp. B3-10 isolated from apple orchard soil.</title>
        <authorList>
            <person name="Kim H.S."/>
            <person name="Han K.-I."/>
            <person name="Suh M.K."/>
            <person name="Lee K.C."/>
            <person name="Eom M.K."/>
            <person name="Kim J.-S."/>
            <person name="Kang S.W."/>
            <person name="Sin Y."/>
            <person name="Lee J.-S."/>
        </authorList>
    </citation>
    <scope>NUCLEOTIDE SEQUENCE [LARGE SCALE GENOMIC DNA]</scope>
    <source>
        <strain evidence="4 5">B3-10</strain>
    </source>
</reference>
<keyword evidence="5" id="KW-1185">Reference proteome</keyword>
<dbReference type="Pfam" id="PF25021">
    <property type="entry name" value="TEN_NHL"/>
    <property type="match status" value="1"/>
</dbReference>
<dbReference type="Gene3D" id="2.60.40.10">
    <property type="entry name" value="Immunoglobulins"/>
    <property type="match status" value="1"/>
</dbReference>
<dbReference type="Pfam" id="PF18962">
    <property type="entry name" value="Por_Secre_tail"/>
    <property type="match status" value="1"/>
</dbReference>
<feature type="domain" description="Secretion system C-terminal sorting" evidence="2">
    <location>
        <begin position="422"/>
        <end position="486"/>
    </location>
</feature>
<dbReference type="SUPFAM" id="SSF63829">
    <property type="entry name" value="Calcium-dependent phosphotriesterase"/>
    <property type="match status" value="1"/>
</dbReference>
<gene>
    <name evidence="4" type="ORF">E0W69_013065</name>
</gene>
<dbReference type="Proteomes" id="UP000292424">
    <property type="component" value="Chromosome"/>
</dbReference>
<dbReference type="InterPro" id="IPR013783">
    <property type="entry name" value="Ig-like_fold"/>
</dbReference>
<dbReference type="AlphaFoldDB" id="A0A5P2G6I0"/>
<dbReference type="OrthoDB" id="791543at2"/>
<name>A0A5P2G6I0_9BACT</name>
<evidence type="ECO:0000313" key="5">
    <source>
        <dbReference type="Proteomes" id="UP000292424"/>
    </source>
</evidence>
<feature type="domain" description="Teneurin NHL" evidence="3">
    <location>
        <begin position="35"/>
        <end position="123"/>
    </location>
</feature>
<keyword evidence="1" id="KW-0732">Signal</keyword>
<dbReference type="NCBIfam" id="TIGR04183">
    <property type="entry name" value="Por_Secre_tail"/>
    <property type="match status" value="1"/>
</dbReference>
<organism evidence="4 5">
    <name type="scientific">Rhizosphaericola mali</name>
    <dbReference type="NCBI Taxonomy" id="2545455"/>
    <lineage>
        <taxon>Bacteria</taxon>
        <taxon>Pseudomonadati</taxon>
        <taxon>Bacteroidota</taxon>
        <taxon>Chitinophagia</taxon>
        <taxon>Chitinophagales</taxon>
        <taxon>Chitinophagaceae</taxon>
        <taxon>Rhizosphaericola</taxon>
    </lineage>
</organism>
<dbReference type="InterPro" id="IPR011042">
    <property type="entry name" value="6-blade_b-propeller_TolB-like"/>
</dbReference>
<evidence type="ECO:0000259" key="3">
    <source>
        <dbReference type="Pfam" id="PF25021"/>
    </source>
</evidence>
<evidence type="ECO:0000313" key="4">
    <source>
        <dbReference type="EMBL" id="QES89552.1"/>
    </source>
</evidence>